<reference evidence="2 3" key="1">
    <citation type="submission" date="2019-02" db="EMBL/GenBank/DDBJ databases">
        <title>Genomic Encyclopedia of Type Strains, Phase IV (KMG-IV): sequencing the most valuable type-strain genomes for metagenomic binning, comparative biology and taxonomic classification.</title>
        <authorList>
            <person name="Goeker M."/>
        </authorList>
    </citation>
    <scope>NUCLEOTIDE SEQUENCE [LARGE SCALE GENOMIC DNA]</scope>
    <source>
        <strain evidence="2 3">DSM 101727</strain>
    </source>
</reference>
<dbReference type="RefSeq" id="WP_130342745.1">
    <property type="nucleotide sequence ID" value="NZ_SGWQ01000001.1"/>
</dbReference>
<accession>A0A4Q7L914</accession>
<feature type="domain" description="Glycosyltransferase 2-like" evidence="1">
    <location>
        <begin position="8"/>
        <end position="158"/>
    </location>
</feature>
<evidence type="ECO:0000313" key="3">
    <source>
        <dbReference type="Proteomes" id="UP000294257"/>
    </source>
</evidence>
<proteinExistence type="predicted"/>
<keyword evidence="3" id="KW-1185">Reference proteome</keyword>
<dbReference type="AlphaFoldDB" id="A0A4Q7L914"/>
<dbReference type="Gene3D" id="3.90.550.10">
    <property type="entry name" value="Spore Coat Polysaccharide Biosynthesis Protein SpsA, Chain A"/>
    <property type="match status" value="1"/>
</dbReference>
<dbReference type="GO" id="GO:0016740">
    <property type="term" value="F:transferase activity"/>
    <property type="evidence" value="ECO:0007669"/>
    <property type="project" value="UniProtKB-KW"/>
</dbReference>
<gene>
    <name evidence="2" type="ORF">EV193_1011058</name>
</gene>
<name>A0A4Q7L914_9PSEU</name>
<dbReference type="InterPro" id="IPR029044">
    <property type="entry name" value="Nucleotide-diphossugar_trans"/>
</dbReference>
<keyword evidence="2" id="KW-0808">Transferase</keyword>
<dbReference type="PANTHER" id="PTHR10859">
    <property type="entry name" value="GLYCOSYL TRANSFERASE"/>
    <property type="match status" value="1"/>
</dbReference>
<dbReference type="EMBL" id="SGWQ01000001">
    <property type="protein sequence ID" value="RZS45171.1"/>
    <property type="molecule type" value="Genomic_DNA"/>
</dbReference>
<comment type="caution">
    <text evidence="2">The sequence shown here is derived from an EMBL/GenBank/DDBJ whole genome shotgun (WGS) entry which is preliminary data.</text>
</comment>
<dbReference type="SUPFAM" id="SSF53448">
    <property type="entry name" value="Nucleotide-diphospho-sugar transferases"/>
    <property type="match status" value="1"/>
</dbReference>
<evidence type="ECO:0000313" key="2">
    <source>
        <dbReference type="EMBL" id="RZS45171.1"/>
    </source>
</evidence>
<protein>
    <submittedName>
        <fullName evidence="2">Glycosyltransferase involved in cell wall biosynthesis</fullName>
    </submittedName>
</protein>
<dbReference type="OrthoDB" id="9811884at2"/>
<dbReference type="GO" id="GO:0006487">
    <property type="term" value="P:protein N-linked glycosylation"/>
    <property type="evidence" value="ECO:0007669"/>
    <property type="project" value="TreeGrafter"/>
</dbReference>
<organism evidence="2 3">
    <name type="scientific">Herbihabitans rhizosphaerae</name>
    <dbReference type="NCBI Taxonomy" id="1872711"/>
    <lineage>
        <taxon>Bacteria</taxon>
        <taxon>Bacillati</taxon>
        <taxon>Actinomycetota</taxon>
        <taxon>Actinomycetes</taxon>
        <taxon>Pseudonocardiales</taxon>
        <taxon>Pseudonocardiaceae</taxon>
        <taxon>Herbihabitans</taxon>
    </lineage>
</organism>
<dbReference type="Pfam" id="PF00535">
    <property type="entry name" value="Glycos_transf_2"/>
    <property type="match status" value="1"/>
</dbReference>
<dbReference type="Proteomes" id="UP000294257">
    <property type="component" value="Unassembled WGS sequence"/>
</dbReference>
<sequence>MGDGLALSYVVPAHNSTSTIERTLDELDSQLADMGDGAAEILVVENGSSDGTLELARRLESEWAGKTPLRVLTCEKGLGNALREGILASKGNRVFLGADDLPFGFGDLDAALELDGDTVPVVVGSKAHRDSVVDRSMLRDVMTFGFRVLRWLILGMRTKDPQGTFILAGDWARSTAPDLLESGFLFTTELAYVAERAGIKPVEVPVSLRTNHSEHGSRIRVSDVWRMGAGLFVLRKRHRRARRSV</sequence>
<dbReference type="InterPro" id="IPR001173">
    <property type="entry name" value="Glyco_trans_2-like"/>
</dbReference>
<dbReference type="PANTHER" id="PTHR10859:SF91">
    <property type="entry name" value="DOLICHYL-PHOSPHATE BETA-GLUCOSYLTRANSFERASE"/>
    <property type="match status" value="1"/>
</dbReference>
<evidence type="ECO:0000259" key="1">
    <source>
        <dbReference type="Pfam" id="PF00535"/>
    </source>
</evidence>